<keyword evidence="3" id="KW-1185">Reference proteome</keyword>
<dbReference type="AlphaFoldDB" id="A0A8J2PQN4"/>
<feature type="chain" id="PRO_5035192873" evidence="1">
    <location>
        <begin position="20"/>
        <end position="42"/>
    </location>
</feature>
<dbReference type="EMBL" id="CAJVCH010531068">
    <property type="protein sequence ID" value="CAG7823931.1"/>
    <property type="molecule type" value="Genomic_DNA"/>
</dbReference>
<feature type="signal peptide" evidence="1">
    <location>
        <begin position="1"/>
        <end position="19"/>
    </location>
</feature>
<sequence length="42" mass="4586">MKSLFTVFGFAALIVFAQSCPEGQVLCEGTENECIPEEYVNA</sequence>
<name>A0A8J2PQN4_9HEXA</name>
<comment type="caution">
    <text evidence="2">The sequence shown here is derived from an EMBL/GenBank/DDBJ whole genome shotgun (WGS) entry which is preliminary data.</text>
</comment>
<gene>
    <name evidence="2" type="ORF">AFUS01_LOCUS34118</name>
</gene>
<evidence type="ECO:0000256" key="1">
    <source>
        <dbReference type="SAM" id="SignalP"/>
    </source>
</evidence>
<feature type="non-terminal residue" evidence="2">
    <location>
        <position position="42"/>
    </location>
</feature>
<accession>A0A8J2PQN4</accession>
<keyword evidence="1" id="KW-0732">Signal</keyword>
<evidence type="ECO:0000313" key="2">
    <source>
        <dbReference type="EMBL" id="CAG7823931.1"/>
    </source>
</evidence>
<protein>
    <submittedName>
        <fullName evidence="2">Uncharacterized protein</fullName>
    </submittedName>
</protein>
<evidence type="ECO:0000313" key="3">
    <source>
        <dbReference type="Proteomes" id="UP000708208"/>
    </source>
</evidence>
<dbReference type="PROSITE" id="PS51257">
    <property type="entry name" value="PROKAR_LIPOPROTEIN"/>
    <property type="match status" value="1"/>
</dbReference>
<reference evidence="2" key="1">
    <citation type="submission" date="2021-06" db="EMBL/GenBank/DDBJ databases">
        <authorList>
            <person name="Hodson N. C."/>
            <person name="Mongue J. A."/>
            <person name="Jaron S. K."/>
        </authorList>
    </citation>
    <scope>NUCLEOTIDE SEQUENCE</scope>
</reference>
<dbReference type="Proteomes" id="UP000708208">
    <property type="component" value="Unassembled WGS sequence"/>
</dbReference>
<proteinExistence type="predicted"/>
<organism evidence="2 3">
    <name type="scientific">Allacma fusca</name>
    <dbReference type="NCBI Taxonomy" id="39272"/>
    <lineage>
        <taxon>Eukaryota</taxon>
        <taxon>Metazoa</taxon>
        <taxon>Ecdysozoa</taxon>
        <taxon>Arthropoda</taxon>
        <taxon>Hexapoda</taxon>
        <taxon>Collembola</taxon>
        <taxon>Symphypleona</taxon>
        <taxon>Sminthuridae</taxon>
        <taxon>Allacma</taxon>
    </lineage>
</organism>